<evidence type="ECO:0000313" key="3">
    <source>
        <dbReference type="Proteomes" id="UP000634136"/>
    </source>
</evidence>
<dbReference type="Pfam" id="PF10551">
    <property type="entry name" value="MULE"/>
    <property type="match status" value="1"/>
</dbReference>
<accession>A0A834SDV1</accession>
<proteinExistence type="predicted"/>
<gene>
    <name evidence="2" type="ORF">G2W53_040794</name>
</gene>
<organism evidence="2 3">
    <name type="scientific">Senna tora</name>
    <dbReference type="NCBI Taxonomy" id="362788"/>
    <lineage>
        <taxon>Eukaryota</taxon>
        <taxon>Viridiplantae</taxon>
        <taxon>Streptophyta</taxon>
        <taxon>Embryophyta</taxon>
        <taxon>Tracheophyta</taxon>
        <taxon>Spermatophyta</taxon>
        <taxon>Magnoliopsida</taxon>
        <taxon>eudicotyledons</taxon>
        <taxon>Gunneridae</taxon>
        <taxon>Pentapetalae</taxon>
        <taxon>rosids</taxon>
        <taxon>fabids</taxon>
        <taxon>Fabales</taxon>
        <taxon>Fabaceae</taxon>
        <taxon>Caesalpinioideae</taxon>
        <taxon>Cassia clade</taxon>
        <taxon>Senna</taxon>
    </lineage>
</organism>
<evidence type="ECO:0000259" key="1">
    <source>
        <dbReference type="Pfam" id="PF10551"/>
    </source>
</evidence>
<keyword evidence="3" id="KW-1185">Reference proteome</keyword>
<reference evidence="2" key="1">
    <citation type="submission" date="2020-09" db="EMBL/GenBank/DDBJ databases">
        <title>Genome-Enabled Discovery of Anthraquinone Biosynthesis in Senna tora.</title>
        <authorList>
            <person name="Kang S.-H."/>
            <person name="Pandey R.P."/>
            <person name="Lee C.-M."/>
            <person name="Sim J.-S."/>
            <person name="Jeong J.-T."/>
            <person name="Choi B.-S."/>
            <person name="Jung M."/>
            <person name="Ginzburg D."/>
            <person name="Zhao K."/>
            <person name="Won S.Y."/>
            <person name="Oh T.-J."/>
            <person name="Yu Y."/>
            <person name="Kim N.-H."/>
            <person name="Lee O.R."/>
            <person name="Lee T.-H."/>
            <person name="Bashyal P."/>
            <person name="Kim T.-S."/>
            <person name="Lee W.-H."/>
            <person name="Kawkins C."/>
            <person name="Kim C.-K."/>
            <person name="Kim J.S."/>
            <person name="Ahn B.O."/>
            <person name="Rhee S.Y."/>
            <person name="Sohng J.K."/>
        </authorList>
    </citation>
    <scope>NUCLEOTIDE SEQUENCE</scope>
    <source>
        <tissue evidence="2">Leaf</tissue>
    </source>
</reference>
<evidence type="ECO:0000313" key="2">
    <source>
        <dbReference type="EMBL" id="KAF7801683.1"/>
    </source>
</evidence>
<dbReference type="PANTHER" id="PTHR31973:SF184">
    <property type="entry name" value="OS02G0685500 PROTEIN"/>
    <property type="match status" value="1"/>
</dbReference>
<dbReference type="Proteomes" id="UP000634136">
    <property type="component" value="Unassembled WGS sequence"/>
</dbReference>
<sequence length="466" mass="53743">MPTTEPNDDIGDGEHEDAIMGKDIEDIRGGSDYEEVDMGYIGSSSITEFWPTPAQSQINLVSVTWTEDDDLGKGLVFPNKEGVHEALKIFSIKRHVDYNVTRFADTYIECKSVHHEQGCKWRVKACHKANLHMWMITKYDVDHTCESIAISKDHSKLASDVIANMLADLVAQKEGMAGVAKGQSPGVWMLGGLTVDMSGDDSVVQLKWLFWAFKPCIDAWWHLKPMLQVDGTFKYGKHKHSLLIAMGQDGNKKIVPIAFTLVEGETEATWSWFLWRLREHVTGTREVCLIFDWGIKLLAALDNLGVSWQPPQGHNVFCIRRMASNLNTKFRYFNEKRQQVQAQTARTCKITLQNYEKREFEIEEPYNKQLRRPDRRCRVYLRRGWLDNMLAAYSQQFHPIGGEEYWPHILSRTMKLNPVAWRPPGQARSSRIRNEMDWKEMKNKPKCSLCRLEGHSKKKSPNRQPM</sequence>
<comment type="caution">
    <text evidence="2">The sequence shown here is derived from an EMBL/GenBank/DDBJ whole genome shotgun (WGS) entry which is preliminary data.</text>
</comment>
<dbReference type="PANTHER" id="PTHR31973">
    <property type="entry name" value="POLYPROTEIN, PUTATIVE-RELATED"/>
    <property type="match status" value="1"/>
</dbReference>
<dbReference type="OrthoDB" id="683469at2759"/>
<dbReference type="InterPro" id="IPR018289">
    <property type="entry name" value="MULE_transposase_dom"/>
</dbReference>
<dbReference type="EMBL" id="JAAIUW010000013">
    <property type="protein sequence ID" value="KAF7801683.1"/>
    <property type="molecule type" value="Genomic_DNA"/>
</dbReference>
<dbReference type="AlphaFoldDB" id="A0A834SDV1"/>
<name>A0A834SDV1_9FABA</name>
<protein>
    <recommendedName>
        <fullName evidence="1">MULE transposase domain-containing protein</fullName>
    </recommendedName>
</protein>
<feature type="domain" description="MULE transposase" evidence="1">
    <location>
        <begin position="227"/>
        <end position="323"/>
    </location>
</feature>